<dbReference type="Pfam" id="PF08423">
    <property type="entry name" value="Rad51"/>
    <property type="match status" value="1"/>
</dbReference>
<evidence type="ECO:0000313" key="8">
    <source>
        <dbReference type="EMBL" id="QIX01500.1"/>
    </source>
</evidence>
<feature type="domain" description="RecA family profile 1" evidence="7">
    <location>
        <begin position="85"/>
        <end position="268"/>
    </location>
</feature>
<dbReference type="CDD" id="cd19491">
    <property type="entry name" value="XRCC3"/>
    <property type="match status" value="1"/>
</dbReference>
<dbReference type="GO" id="GO:0005634">
    <property type="term" value="C:nucleus"/>
    <property type="evidence" value="ECO:0007669"/>
    <property type="project" value="UniProtKB-SubCell"/>
</dbReference>
<dbReference type="InterPro" id="IPR020588">
    <property type="entry name" value="RecA_ATP-bd"/>
</dbReference>
<dbReference type="EMBL" id="CP051143">
    <property type="protein sequence ID" value="QIX01500.1"/>
    <property type="molecule type" value="Genomic_DNA"/>
</dbReference>
<organism evidence="8 9">
    <name type="scientific">Peltaster fructicola</name>
    <dbReference type="NCBI Taxonomy" id="286661"/>
    <lineage>
        <taxon>Eukaryota</taxon>
        <taxon>Fungi</taxon>
        <taxon>Dikarya</taxon>
        <taxon>Ascomycota</taxon>
        <taxon>Pezizomycotina</taxon>
        <taxon>Dothideomycetes</taxon>
        <taxon>Dothideomycetes incertae sedis</taxon>
        <taxon>Peltaster</taxon>
    </lineage>
</organism>
<dbReference type="PROSITE" id="PS50162">
    <property type="entry name" value="RECA_2"/>
    <property type="match status" value="1"/>
</dbReference>
<dbReference type="AlphaFoldDB" id="A0A6H0Y4G4"/>
<reference evidence="8 9" key="1">
    <citation type="journal article" date="2016" name="Sci. Rep.">
        <title>Peltaster fructicola genome reveals evolution from an invasive phytopathogen to an ectophytic parasite.</title>
        <authorList>
            <person name="Xu C."/>
            <person name="Chen H."/>
            <person name="Gleason M.L."/>
            <person name="Xu J.R."/>
            <person name="Liu H."/>
            <person name="Zhang R."/>
            <person name="Sun G."/>
        </authorList>
    </citation>
    <scope>NUCLEOTIDE SEQUENCE [LARGE SCALE GENOMIC DNA]</scope>
    <source>
        <strain evidence="8 9">LNHT1506</strain>
    </source>
</reference>
<evidence type="ECO:0000256" key="5">
    <source>
        <dbReference type="ARBA" id="ARBA00023204"/>
    </source>
</evidence>
<dbReference type="Gene3D" id="3.40.50.300">
    <property type="entry name" value="P-loop containing nucleotide triphosphate hydrolases"/>
    <property type="match status" value="1"/>
</dbReference>
<dbReference type="GO" id="GO:0061982">
    <property type="term" value="P:meiosis I cell cycle process"/>
    <property type="evidence" value="ECO:0007669"/>
    <property type="project" value="UniProtKB-ARBA"/>
</dbReference>
<dbReference type="GO" id="GO:0000150">
    <property type="term" value="F:DNA strand exchange activity"/>
    <property type="evidence" value="ECO:0007669"/>
    <property type="project" value="TreeGrafter"/>
</dbReference>
<keyword evidence="4" id="KW-0067">ATP-binding</keyword>
<dbReference type="GO" id="GO:0003697">
    <property type="term" value="F:single-stranded DNA binding"/>
    <property type="evidence" value="ECO:0007669"/>
    <property type="project" value="TreeGrafter"/>
</dbReference>
<keyword evidence="5" id="KW-0234">DNA repair</keyword>
<sequence>MTNLLVVLPDFDIGSFSHIVPSLEKALISTADLLTLDALDIAKRAHVPTEEVKRLVHALLLDLRREPDSNSAHGLVLVPGDRLEDQHVISLLDDKLDAALNGGIHTGFLTEVAGESAAGKTQFLMTLLLSVQLRRPSGEQKHALYISTEAQLPTQRLAQILDTHPKLKSLDSADRPSLSRVHSTHIHDLEAQEHILRYQVPVIVRRHDIGLLIVDSIAANYRAEFDKGKSQKSSESFAKRSLQISKLGVHLRELARSCNIAIVVANQVADRFDVLGSNLNQLTQRSNPASPPRESKAAILLSPEISLRETAVPSTDDVLSLDHQQRFFSGWGDEVSVGSLKNPSLGLTWTNQLATRIVLLKEPIYDQAVGAPGEDKVLLGWKREIKLVFSSWAAPGRAHFDIWQGGIREAETMALS</sequence>
<protein>
    <recommendedName>
        <fullName evidence="7">RecA family profile 1 domain-containing protein</fullName>
    </recommendedName>
</protein>
<evidence type="ECO:0000313" key="9">
    <source>
        <dbReference type="Proteomes" id="UP000503462"/>
    </source>
</evidence>
<dbReference type="SUPFAM" id="SSF52540">
    <property type="entry name" value="P-loop containing nucleoside triphosphate hydrolases"/>
    <property type="match status" value="1"/>
</dbReference>
<dbReference type="Proteomes" id="UP000503462">
    <property type="component" value="Chromosome 5"/>
</dbReference>
<keyword evidence="2" id="KW-0547">Nucleotide-binding</keyword>
<evidence type="ECO:0000256" key="1">
    <source>
        <dbReference type="ARBA" id="ARBA00004123"/>
    </source>
</evidence>
<keyword evidence="6" id="KW-0539">Nucleus</keyword>
<keyword evidence="3" id="KW-0227">DNA damage</keyword>
<evidence type="ECO:0000256" key="3">
    <source>
        <dbReference type="ARBA" id="ARBA00022763"/>
    </source>
</evidence>
<dbReference type="GO" id="GO:0003690">
    <property type="term" value="F:double-stranded DNA binding"/>
    <property type="evidence" value="ECO:0007669"/>
    <property type="project" value="TreeGrafter"/>
</dbReference>
<keyword evidence="9" id="KW-1185">Reference proteome</keyword>
<dbReference type="GO" id="GO:0005524">
    <property type="term" value="F:ATP binding"/>
    <property type="evidence" value="ECO:0007669"/>
    <property type="project" value="UniProtKB-KW"/>
</dbReference>
<dbReference type="GO" id="GO:0140664">
    <property type="term" value="F:ATP-dependent DNA damage sensor activity"/>
    <property type="evidence" value="ECO:0007669"/>
    <property type="project" value="InterPro"/>
</dbReference>
<dbReference type="PANTHER" id="PTHR22942">
    <property type="entry name" value="RECA/RAD51/RADA DNA STRAND-PAIRING FAMILY MEMBER"/>
    <property type="match status" value="1"/>
</dbReference>
<evidence type="ECO:0000259" key="7">
    <source>
        <dbReference type="PROSITE" id="PS50162"/>
    </source>
</evidence>
<proteinExistence type="predicted"/>
<evidence type="ECO:0000256" key="4">
    <source>
        <dbReference type="ARBA" id="ARBA00022840"/>
    </source>
</evidence>
<dbReference type="InterPro" id="IPR027417">
    <property type="entry name" value="P-loop_NTPase"/>
</dbReference>
<name>A0A6H0Y4G4_9PEZI</name>
<dbReference type="InterPro" id="IPR047348">
    <property type="entry name" value="XRCC3-like_C"/>
</dbReference>
<evidence type="ECO:0000256" key="6">
    <source>
        <dbReference type="ARBA" id="ARBA00023242"/>
    </source>
</evidence>
<accession>A0A6H0Y4G4</accession>
<gene>
    <name evidence="8" type="ORF">AMS68_007017</name>
</gene>
<dbReference type="GO" id="GO:0006312">
    <property type="term" value="P:mitotic recombination"/>
    <property type="evidence" value="ECO:0007669"/>
    <property type="project" value="TreeGrafter"/>
</dbReference>
<dbReference type="PANTHER" id="PTHR22942:SF66">
    <property type="entry name" value="RE19845P"/>
    <property type="match status" value="1"/>
</dbReference>
<dbReference type="InterPro" id="IPR013632">
    <property type="entry name" value="Rad51_C"/>
</dbReference>
<evidence type="ECO:0000256" key="2">
    <source>
        <dbReference type="ARBA" id="ARBA00022741"/>
    </source>
</evidence>
<dbReference type="GO" id="GO:0042148">
    <property type="term" value="P:DNA strand invasion"/>
    <property type="evidence" value="ECO:0007669"/>
    <property type="project" value="TreeGrafter"/>
</dbReference>
<dbReference type="OrthoDB" id="1861185at2759"/>
<comment type="subcellular location">
    <subcellularLocation>
        <location evidence="1">Nucleus</location>
    </subcellularLocation>
</comment>
<dbReference type="GO" id="GO:0000730">
    <property type="term" value="P:DNA recombinase assembly"/>
    <property type="evidence" value="ECO:0007669"/>
    <property type="project" value="TreeGrafter"/>
</dbReference>